<name>A0A820M8N0_9BILA</name>
<evidence type="ECO:0000313" key="3">
    <source>
        <dbReference type="Proteomes" id="UP000663881"/>
    </source>
</evidence>
<protein>
    <submittedName>
        <fullName evidence="2">Uncharacterized protein</fullName>
    </submittedName>
</protein>
<feature type="non-terminal residue" evidence="2">
    <location>
        <position position="1"/>
    </location>
</feature>
<dbReference type="AlphaFoldDB" id="A0A820M8N0"/>
<feature type="compositionally biased region" description="Basic and acidic residues" evidence="1">
    <location>
        <begin position="46"/>
        <end position="57"/>
    </location>
</feature>
<accession>A0A820M8N0</accession>
<evidence type="ECO:0000256" key="1">
    <source>
        <dbReference type="SAM" id="MobiDB-lite"/>
    </source>
</evidence>
<proteinExistence type="predicted"/>
<sequence>TSGTTPRVNSGLLEDARMTNKQLEESLDKANQQLNSYEQQIEHLRQQLSQRDNEHEQNLLSLRLE</sequence>
<gene>
    <name evidence="2" type="ORF">OKA104_LOCUS49728</name>
</gene>
<feature type="region of interest" description="Disordered" evidence="1">
    <location>
        <begin position="46"/>
        <end position="65"/>
    </location>
</feature>
<dbReference type="EMBL" id="CAJOAY010023764">
    <property type="protein sequence ID" value="CAF4368861.1"/>
    <property type="molecule type" value="Genomic_DNA"/>
</dbReference>
<dbReference type="Proteomes" id="UP000663881">
    <property type="component" value="Unassembled WGS sequence"/>
</dbReference>
<organism evidence="2 3">
    <name type="scientific">Adineta steineri</name>
    <dbReference type="NCBI Taxonomy" id="433720"/>
    <lineage>
        <taxon>Eukaryota</taxon>
        <taxon>Metazoa</taxon>
        <taxon>Spiralia</taxon>
        <taxon>Gnathifera</taxon>
        <taxon>Rotifera</taxon>
        <taxon>Eurotatoria</taxon>
        <taxon>Bdelloidea</taxon>
        <taxon>Adinetida</taxon>
        <taxon>Adinetidae</taxon>
        <taxon>Adineta</taxon>
    </lineage>
</organism>
<evidence type="ECO:0000313" key="2">
    <source>
        <dbReference type="EMBL" id="CAF4368861.1"/>
    </source>
</evidence>
<reference evidence="2" key="1">
    <citation type="submission" date="2021-02" db="EMBL/GenBank/DDBJ databases">
        <authorList>
            <person name="Nowell W R."/>
        </authorList>
    </citation>
    <scope>NUCLEOTIDE SEQUENCE</scope>
</reference>
<feature type="non-terminal residue" evidence="2">
    <location>
        <position position="65"/>
    </location>
</feature>
<comment type="caution">
    <text evidence="2">The sequence shown here is derived from an EMBL/GenBank/DDBJ whole genome shotgun (WGS) entry which is preliminary data.</text>
</comment>